<accession>A0ABS3ATN1</accession>
<dbReference type="EMBL" id="JAFITO010000017">
    <property type="protein sequence ID" value="MBN4068465.1"/>
    <property type="molecule type" value="Genomic_DNA"/>
</dbReference>
<dbReference type="InterPro" id="IPR032708">
    <property type="entry name" value="McjB_C"/>
</dbReference>
<protein>
    <submittedName>
        <fullName evidence="2">Lasso peptide biosynthesis B2 protein</fullName>
    </submittedName>
</protein>
<dbReference type="InterPro" id="IPR053521">
    <property type="entry name" value="McjB-like"/>
</dbReference>
<gene>
    <name evidence="2" type="ORF">JYU06_02940</name>
</gene>
<proteinExistence type="predicted"/>
<dbReference type="NCBIfam" id="NF033537">
    <property type="entry name" value="lasso_biosyn_B2"/>
    <property type="match status" value="1"/>
</dbReference>
<evidence type="ECO:0000313" key="2">
    <source>
        <dbReference type="EMBL" id="MBN4068465.1"/>
    </source>
</evidence>
<reference evidence="2 3" key="1">
    <citation type="submission" date="2021-02" db="EMBL/GenBank/DDBJ databases">
        <title>Activity-based single-cell genomes from oceanic crustal fluid captures similar information to metagenomic and metatranscriptomic surveys with orders of magnitude less sampling.</title>
        <authorList>
            <person name="D'Angelo T.S."/>
            <person name="Orcutt B.N."/>
        </authorList>
    </citation>
    <scope>NUCLEOTIDE SEQUENCE [LARGE SCALE GENOMIC DNA]</scope>
    <source>
        <strain evidence="2">AH-315-G02</strain>
    </source>
</reference>
<name>A0ABS3ATN1_9BACT</name>
<evidence type="ECO:0000313" key="3">
    <source>
        <dbReference type="Proteomes" id="UP000717534"/>
    </source>
</evidence>
<comment type="caution">
    <text evidence="2">The sequence shown here is derived from an EMBL/GenBank/DDBJ whole genome shotgun (WGS) entry which is preliminary data.</text>
</comment>
<sequence>MNLLRKFFRLPSREKYLFFKTVFLLASYRIQLKTTPLQKVLRCVTSDSQKILQVTPYQSIAPKRLATIIIGASRIVPCTTCLSQALTGKRVFAEHGYKTQLHIGVHQDITVTFKAHAWLSLGDDILLGYRSNLSQYKEFSSPFTAEKVL</sequence>
<organism evidence="2 3">
    <name type="scientific">Desulfotalea psychrophila</name>
    <dbReference type="NCBI Taxonomy" id="84980"/>
    <lineage>
        <taxon>Bacteria</taxon>
        <taxon>Pseudomonadati</taxon>
        <taxon>Thermodesulfobacteriota</taxon>
        <taxon>Desulfobulbia</taxon>
        <taxon>Desulfobulbales</taxon>
        <taxon>Desulfocapsaceae</taxon>
        <taxon>Desulfotalea</taxon>
    </lineage>
</organism>
<evidence type="ECO:0000259" key="1">
    <source>
        <dbReference type="Pfam" id="PF13471"/>
    </source>
</evidence>
<dbReference type="Proteomes" id="UP000717534">
    <property type="component" value="Unassembled WGS sequence"/>
</dbReference>
<dbReference type="Pfam" id="PF13471">
    <property type="entry name" value="Transglut_core3"/>
    <property type="match status" value="1"/>
</dbReference>
<keyword evidence="3" id="KW-1185">Reference proteome</keyword>
<feature type="domain" description="Microcin J25-processing protein McjB C-terminal" evidence="1">
    <location>
        <begin position="36"/>
        <end position="139"/>
    </location>
</feature>